<dbReference type="EMBL" id="AP023367">
    <property type="protein sequence ID" value="BCJ94808.1"/>
    <property type="molecule type" value="Genomic_DNA"/>
</dbReference>
<accession>A0A6S6R729</accession>
<dbReference type="Proteomes" id="UP000515561">
    <property type="component" value="Chromosome"/>
</dbReference>
<dbReference type="AlphaFoldDB" id="A0A6S6R729"/>
<protein>
    <submittedName>
        <fullName evidence="1">Uncharacterized protein</fullName>
    </submittedName>
</protein>
<reference evidence="1 2" key="1">
    <citation type="journal article" date="2016" name="Int. J. Syst. Evol. Microbiol.">
        <title>Descriptions of Anaerotaenia torta gen. nov., sp. nov. and Anaerocolumna cellulosilytica gen. nov., sp. nov. isolated from a methanogenic reactor of cattle waste.</title>
        <authorList>
            <person name="Uek A."/>
            <person name="Ohtaki Y."/>
            <person name="Kaku N."/>
            <person name="Ueki K."/>
        </authorList>
    </citation>
    <scope>NUCLEOTIDE SEQUENCE [LARGE SCALE GENOMIC DNA]</scope>
    <source>
        <strain evidence="1 2">SN021</strain>
    </source>
</reference>
<name>A0A6S6R729_9FIRM</name>
<evidence type="ECO:0000313" key="1">
    <source>
        <dbReference type="EMBL" id="BCJ94808.1"/>
    </source>
</evidence>
<dbReference type="KEGG" id="acel:acsn021_23770"/>
<dbReference type="RefSeq" id="WP_184089089.1">
    <property type="nucleotide sequence ID" value="NZ_AP023367.1"/>
</dbReference>
<evidence type="ECO:0000313" key="2">
    <source>
        <dbReference type="Proteomes" id="UP000515561"/>
    </source>
</evidence>
<sequence length="110" mass="12360">MNSHQGKTSILDGLFMDLLKSFFSSFLDLNLSAFTDTFGFFGGLYRYLKNIGEDLFVHSKAHARQPRIHPIAVSEEVRGKGSGEREGYVKYRYLPTSVFTSKAGFDGIII</sequence>
<gene>
    <name evidence="1" type="ORF">acsn021_23770</name>
</gene>
<proteinExistence type="predicted"/>
<keyword evidence="2" id="KW-1185">Reference proteome</keyword>
<organism evidence="1 2">
    <name type="scientific">Anaerocolumna cellulosilytica</name>
    <dbReference type="NCBI Taxonomy" id="433286"/>
    <lineage>
        <taxon>Bacteria</taxon>
        <taxon>Bacillati</taxon>
        <taxon>Bacillota</taxon>
        <taxon>Clostridia</taxon>
        <taxon>Lachnospirales</taxon>
        <taxon>Lachnospiraceae</taxon>
        <taxon>Anaerocolumna</taxon>
    </lineage>
</organism>